<dbReference type="Proteomes" id="UP000604046">
    <property type="component" value="Unassembled WGS sequence"/>
</dbReference>
<keyword evidence="3" id="KW-1185">Reference proteome</keyword>
<feature type="region of interest" description="Disordered" evidence="1">
    <location>
        <begin position="51"/>
        <end position="85"/>
    </location>
</feature>
<protein>
    <submittedName>
        <fullName evidence="2">Uncharacterized protein</fullName>
    </submittedName>
</protein>
<reference evidence="2" key="1">
    <citation type="submission" date="2021-02" db="EMBL/GenBank/DDBJ databases">
        <authorList>
            <person name="Dougan E. K."/>
            <person name="Rhodes N."/>
            <person name="Thang M."/>
            <person name="Chan C."/>
        </authorList>
    </citation>
    <scope>NUCLEOTIDE SEQUENCE</scope>
</reference>
<comment type="caution">
    <text evidence="2">The sequence shown here is derived from an EMBL/GenBank/DDBJ whole genome shotgun (WGS) entry which is preliminary data.</text>
</comment>
<proteinExistence type="predicted"/>
<gene>
    <name evidence="2" type="ORF">SNAT2548_LOCUS14552</name>
</gene>
<feature type="compositionally biased region" description="Basic and acidic residues" evidence="1">
    <location>
        <begin position="53"/>
        <end position="63"/>
    </location>
</feature>
<evidence type="ECO:0000256" key="1">
    <source>
        <dbReference type="SAM" id="MobiDB-lite"/>
    </source>
</evidence>
<sequence length="85" mass="9056">MTLAVDDLTEIVKQNAKSAEEALSRVKEDGQADVESAVATLRNEVMGALTQEEEARNSGHNHLDAGFPAPIQGLHHPPADQASLI</sequence>
<organism evidence="2 3">
    <name type="scientific">Symbiodinium natans</name>
    <dbReference type="NCBI Taxonomy" id="878477"/>
    <lineage>
        <taxon>Eukaryota</taxon>
        <taxon>Sar</taxon>
        <taxon>Alveolata</taxon>
        <taxon>Dinophyceae</taxon>
        <taxon>Suessiales</taxon>
        <taxon>Symbiodiniaceae</taxon>
        <taxon>Symbiodinium</taxon>
    </lineage>
</organism>
<dbReference type="EMBL" id="CAJNDS010001713">
    <property type="protein sequence ID" value="CAE7274239.1"/>
    <property type="molecule type" value="Genomic_DNA"/>
</dbReference>
<dbReference type="AlphaFoldDB" id="A0A812MU91"/>
<evidence type="ECO:0000313" key="3">
    <source>
        <dbReference type="Proteomes" id="UP000604046"/>
    </source>
</evidence>
<accession>A0A812MU91</accession>
<name>A0A812MU91_9DINO</name>
<evidence type="ECO:0000313" key="2">
    <source>
        <dbReference type="EMBL" id="CAE7274239.1"/>
    </source>
</evidence>